<dbReference type="RefSeq" id="WP_011535172.1">
    <property type="nucleotide sequence ID" value="NZ_CP132921.1"/>
</dbReference>
<evidence type="ECO:0000256" key="11">
    <source>
        <dbReference type="ARBA" id="ARBA00023251"/>
    </source>
</evidence>
<comment type="catalytic activity">
    <reaction evidence="13">
        <text>L-lysyl-tRNA(Lys) + a 1,2-diacyl-sn-glycero-3-phospho-(1'-sn-glycerol) = a 1,2-diacyl-sn-glycero-3-phospho-1'-(3'-O-L-lysyl)-sn-glycerol + tRNA(Lys)</text>
        <dbReference type="Rhea" id="RHEA:10668"/>
        <dbReference type="Rhea" id="RHEA-COMP:9696"/>
        <dbReference type="Rhea" id="RHEA-COMP:9697"/>
        <dbReference type="ChEBI" id="CHEBI:64716"/>
        <dbReference type="ChEBI" id="CHEBI:75792"/>
        <dbReference type="ChEBI" id="CHEBI:78442"/>
        <dbReference type="ChEBI" id="CHEBI:78529"/>
        <dbReference type="EC" id="2.3.2.3"/>
    </reaction>
</comment>
<dbReference type="NCBIfam" id="NF033480">
    <property type="entry name" value="bifunc_MprF"/>
    <property type="match status" value="1"/>
</dbReference>
<evidence type="ECO:0000256" key="1">
    <source>
        <dbReference type="ARBA" id="ARBA00004651"/>
    </source>
</evidence>
<evidence type="ECO:0000256" key="9">
    <source>
        <dbReference type="ARBA" id="ARBA00023098"/>
    </source>
</evidence>
<keyword evidence="7 14" id="KW-0812">Transmembrane</keyword>
<dbReference type="GeneID" id="32807125"/>
<reference evidence="16 17" key="1">
    <citation type="submission" date="2023-08" db="EMBL/GenBank/DDBJ databases">
        <title>Complete Genome Sequence of Pseudomonas entomophila TVIN A01.</title>
        <authorList>
            <person name="Shelke T."/>
            <person name="Mahar N.S."/>
            <person name="Gupta I."/>
            <person name="Gupta V."/>
        </authorList>
    </citation>
    <scope>NUCLEOTIDE SEQUENCE [LARGE SCALE GENOMIC DNA]</scope>
    <source>
        <strain evidence="16 17">TVIN-A01</strain>
    </source>
</reference>
<keyword evidence="9" id="KW-0443">Lipid metabolism</keyword>
<dbReference type="EC" id="2.3.2.3" evidence="3"/>
<comment type="similarity">
    <text evidence="2">Belongs to the LPG synthase family.</text>
</comment>
<evidence type="ECO:0000256" key="8">
    <source>
        <dbReference type="ARBA" id="ARBA00022989"/>
    </source>
</evidence>
<evidence type="ECO:0000313" key="16">
    <source>
        <dbReference type="EMBL" id="WMW07466.1"/>
    </source>
</evidence>
<keyword evidence="10 14" id="KW-0472">Membrane</keyword>
<dbReference type="Pfam" id="PF03706">
    <property type="entry name" value="LPG_synthase_TM"/>
    <property type="match status" value="1"/>
</dbReference>
<dbReference type="EMBL" id="CP132921">
    <property type="protein sequence ID" value="WMW07466.1"/>
    <property type="molecule type" value="Genomic_DNA"/>
</dbReference>
<dbReference type="InterPro" id="IPR024320">
    <property type="entry name" value="LPG_synthase_C"/>
</dbReference>
<evidence type="ECO:0000256" key="12">
    <source>
        <dbReference type="ARBA" id="ARBA00031899"/>
    </source>
</evidence>
<feature type="transmembrane region" description="Helical" evidence="14">
    <location>
        <begin position="238"/>
        <end position="261"/>
    </location>
</feature>
<feature type="transmembrane region" description="Helical" evidence="14">
    <location>
        <begin position="478"/>
        <end position="500"/>
    </location>
</feature>
<dbReference type="InterPro" id="IPR051211">
    <property type="entry name" value="PG_lysyltransferase"/>
</dbReference>
<feature type="transmembrane region" description="Helical" evidence="14">
    <location>
        <begin position="107"/>
        <end position="129"/>
    </location>
</feature>
<keyword evidence="6" id="KW-0808">Transferase</keyword>
<gene>
    <name evidence="16" type="primary">mprF</name>
    <name evidence="16" type="ORF">RAH46_08995</name>
</gene>
<evidence type="ECO:0000256" key="5">
    <source>
        <dbReference type="ARBA" id="ARBA00022475"/>
    </source>
</evidence>
<protein>
    <recommendedName>
        <fullName evidence="4">Phosphatidylglycerol lysyltransferase</fullName>
        <ecNumber evidence="3">2.3.2.3</ecNumber>
    </recommendedName>
    <alternativeName>
        <fullName evidence="12">Lysylphosphatidylglycerol synthase</fullName>
    </alternativeName>
</protein>
<evidence type="ECO:0000313" key="17">
    <source>
        <dbReference type="Proteomes" id="UP001183127"/>
    </source>
</evidence>
<proteinExistence type="inferred from homology"/>
<name>A0ABY9QTW3_9PSED</name>
<feature type="transmembrane region" description="Helical" evidence="14">
    <location>
        <begin position="347"/>
        <end position="374"/>
    </location>
</feature>
<comment type="subcellular location">
    <subcellularLocation>
        <location evidence="1">Cell membrane</location>
        <topology evidence="1">Multi-pass membrane protein</topology>
    </subcellularLocation>
</comment>
<evidence type="ECO:0000259" key="15">
    <source>
        <dbReference type="Pfam" id="PF09924"/>
    </source>
</evidence>
<dbReference type="Pfam" id="PF09924">
    <property type="entry name" value="LPG_synthase_C"/>
    <property type="match status" value="1"/>
</dbReference>
<dbReference type="InterPro" id="IPR016181">
    <property type="entry name" value="Acyl_CoA_acyltransferase"/>
</dbReference>
<dbReference type="PANTHER" id="PTHR34697">
    <property type="entry name" value="PHOSPHATIDYLGLYCEROL LYSYLTRANSFERASE"/>
    <property type="match status" value="1"/>
</dbReference>
<feature type="transmembrane region" description="Helical" evidence="14">
    <location>
        <begin position="394"/>
        <end position="413"/>
    </location>
</feature>
<evidence type="ECO:0000256" key="6">
    <source>
        <dbReference type="ARBA" id="ARBA00022679"/>
    </source>
</evidence>
<accession>A0ABY9QTW3</accession>
<sequence length="880" mass="95845">MTAPTPDTQAPLTAALPTAAHRLPWLERLSKYRQPLGLAVTLLLFAMGLIACRHLLSELDIYALHDAMLSVPTHSLLGALLATLVGFVILLGYEWSASRYAAVQLPARTLVLGGFSAFAIGNAIGLSMLSGGSVRYRLYARQGLGAAEVARMTVFASLSLGCALPPLAALATLSDLSAAATALRLPAPLLAGIAVAVLVATAALVIGLYRRRLPEQPLAHSLLVQFGRRTLRLPNGRLAALQLLITALDVAAAATVLYMLLPEAPPFGAFVLVYLLALAAGVLSHVPGGVGVFEAILLAAFANQLGAAPLAAALLLYRLIYVVLPLLAACVLLLANEARRLLFAQQAIRAASGLAAPVLAILVFLSGVVLLFSGATPEIDSRLEHMGFLIPHRLIDASHFGASLIGVLCLLLAQGLRRRLSAAWLLTTVLLLVGAVLSLLKGFDWEEASLMCFTAALLALFRRSFYRPSRLLELPFSPVYLVASACVVGASVWLLLFAYQDVPYTHKLWWQFTLDADAPRGLRAALGSAVLLVIVSLTWLLRTARPVIHLPNDEELQRANRVLLASDQPDGGLALTGDKALLFHPSDNAFLMYARRGRSLVALYDPIGPAQERAEMIWQFRDLCDLHHARPVFYQVRAENLPFYMDIGLTAIKLGEEARVDLRRFDIDAKGKEMKDLRYTWNRGGRDGLSLEIHEPGHAPLAELKEISDAWLTGKNVREKGFSLGRFSPEYLQHFRIALIRFQGRPVAFANLLETHSNELASLDLMRAHPEAPKLTMEFMMVGLILHYKSHDYGRFSLGMVPLSGLQPRRGAPLTQRLGSMVFQRGEQLYNFQGLRRFKDKFQPDWEPRYMAVPAGLDPLVALADTAALIAGGLTGLVKR</sequence>
<feature type="transmembrane region" description="Helical" evidence="14">
    <location>
        <begin position="76"/>
        <end position="95"/>
    </location>
</feature>
<evidence type="ECO:0000256" key="7">
    <source>
        <dbReference type="ARBA" id="ARBA00022692"/>
    </source>
</evidence>
<keyword evidence="17" id="KW-1185">Reference proteome</keyword>
<evidence type="ECO:0000256" key="10">
    <source>
        <dbReference type="ARBA" id="ARBA00023136"/>
    </source>
</evidence>
<keyword evidence="8 14" id="KW-1133">Transmembrane helix</keyword>
<evidence type="ECO:0000256" key="2">
    <source>
        <dbReference type="ARBA" id="ARBA00008627"/>
    </source>
</evidence>
<feature type="transmembrane region" description="Helical" evidence="14">
    <location>
        <begin position="189"/>
        <end position="209"/>
    </location>
</feature>
<feature type="transmembrane region" description="Helical" evidence="14">
    <location>
        <begin position="315"/>
        <end position="335"/>
    </location>
</feature>
<evidence type="ECO:0000256" key="13">
    <source>
        <dbReference type="ARBA" id="ARBA00047540"/>
    </source>
</evidence>
<dbReference type="Proteomes" id="UP001183127">
    <property type="component" value="Chromosome"/>
</dbReference>
<feature type="transmembrane region" description="Helical" evidence="14">
    <location>
        <begin position="520"/>
        <end position="541"/>
    </location>
</feature>
<keyword evidence="5" id="KW-1003">Cell membrane</keyword>
<keyword evidence="11" id="KW-0046">Antibiotic resistance</keyword>
<feature type="transmembrane region" description="Helical" evidence="14">
    <location>
        <begin position="290"/>
        <end position="309"/>
    </location>
</feature>
<organism evidence="16 17">
    <name type="scientific">Pseudomonas entomophila</name>
    <dbReference type="NCBI Taxonomy" id="312306"/>
    <lineage>
        <taxon>Bacteria</taxon>
        <taxon>Pseudomonadati</taxon>
        <taxon>Pseudomonadota</taxon>
        <taxon>Gammaproteobacteria</taxon>
        <taxon>Pseudomonadales</taxon>
        <taxon>Pseudomonadaceae</taxon>
        <taxon>Pseudomonas</taxon>
    </lineage>
</organism>
<feature type="transmembrane region" description="Helical" evidence="14">
    <location>
        <begin position="420"/>
        <end position="442"/>
    </location>
</feature>
<feature type="transmembrane region" description="Helical" evidence="14">
    <location>
        <begin position="149"/>
        <end position="169"/>
    </location>
</feature>
<evidence type="ECO:0000256" key="3">
    <source>
        <dbReference type="ARBA" id="ARBA00012014"/>
    </source>
</evidence>
<dbReference type="PANTHER" id="PTHR34697:SF2">
    <property type="entry name" value="PHOSPHATIDYLGLYCEROL LYSYLTRANSFERASE"/>
    <property type="match status" value="1"/>
</dbReference>
<feature type="domain" description="Phosphatidylglycerol lysyltransferase C-terminal" evidence="15">
    <location>
        <begin position="566"/>
        <end position="852"/>
    </location>
</feature>
<dbReference type="InterPro" id="IPR022791">
    <property type="entry name" value="L-PG_synthase/AglD"/>
</dbReference>
<feature type="transmembrane region" description="Helical" evidence="14">
    <location>
        <begin position="448"/>
        <end position="466"/>
    </location>
</feature>
<feature type="transmembrane region" description="Helical" evidence="14">
    <location>
        <begin position="36"/>
        <end position="56"/>
    </location>
</feature>
<evidence type="ECO:0000256" key="4">
    <source>
        <dbReference type="ARBA" id="ARBA00021546"/>
    </source>
</evidence>
<evidence type="ECO:0000256" key="14">
    <source>
        <dbReference type="SAM" id="Phobius"/>
    </source>
</evidence>
<dbReference type="SUPFAM" id="SSF55729">
    <property type="entry name" value="Acyl-CoA N-acyltransferases (Nat)"/>
    <property type="match status" value="1"/>
</dbReference>